<organism evidence="17 18">
    <name type="scientific">Candidatus Roizmanbacteria bacterium GW2011_GWA2_34_18</name>
    <dbReference type="NCBI Taxonomy" id="1618477"/>
    <lineage>
        <taxon>Bacteria</taxon>
        <taxon>Candidatus Roizmaniibacteriota</taxon>
    </lineage>
</organism>
<gene>
    <name evidence="17" type="ORF">UR54_C0008G0008</name>
</gene>
<dbReference type="InterPro" id="IPR030389">
    <property type="entry name" value="G_FEOB_dom"/>
</dbReference>
<feature type="transmembrane region" description="Helical" evidence="15">
    <location>
        <begin position="453"/>
        <end position="477"/>
    </location>
</feature>
<name>A0A0G0E074_9BACT</name>
<keyword evidence="9" id="KW-0406">Ion transport</keyword>
<dbReference type="Proteomes" id="UP000034688">
    <property type="component" value="Unassembled WGS sequence"/>
</dbReference>
<evidence type="ECO:0000259" key="16">
    <source>
        <dbReference type="PROSITE" id="PS51711"/>
    </source>
</evidence>
<dbReference type="Pfam" id="PF07670">
    <property type="entry name" value="Gate"/>
    <property type="match status" value="2"/>
</dbReference>
<sequence>MKIIQKLKNIHTTKDCCHDENICLSKKNKKIILVGAPNVGKSALFNALTDSYVTVSNYPGTTVGISKAVTRIEGQNYEVVDTPGMYSLLSISEEEKITRKIIFSGEGDIIIHVVDAKNIERMLPLTLQLIEARLPVILVLNLMDELDKYQMKINVQELEDKLMIPVLPTVATKEIGIDKLKKTIRKYKNAYPNYVHIVYNQYVEQKIKEINELLSQTKQKLSRAITLLLLQDEVSEIDFIALSNELILKINNIKTNVNERAFYSFLYEISLAKQKKTTEITSLILSQKKSKIKSFADMLNELMINPWSGTFILIIVIYVGLYLIVGKFGAGIAVDFVENIIFKKYINPFFIHYIPRIIPWIIVQNLFIGEYGILTLGLRYAIAIILPIIGIFFFVFAIIEDSGYLPRLSMLIDRIFKKIGLSGKAVIPMVLGLGCSTMATMVTRTLPTKRERILATILLACAIPCSAQLGVLFILLAQYPKSLMIWGLFITSIFLLVGYLGAKLLPGNPPIFFMEVPPLRLPTLPNILIKTYARIVWYLKEVFPLFIFASILLWFGQMTGLFNILITKLGYLMKLLGLPEKTAVAFVFGFFRRDFGAAGLYDMQKAGIFTVNQLTVAVITMTLFPACIAQALMMVKERGNKMGTAIFIFCVVTAFSIGFVANIIFTFFNIRL</sequence>
<feature type="binding site" evidence="13">
    <location>
        <begin position="141"/>
        <end position="144"/>
    </location>
    <ligand>
        <name>GTP</name>
        <dbReference type="ChEBI" id="CHEBI:37565"/>
        <label>1</label>
    </ligand>
</feature>
<dbReference type="PROSITE" id="PS51711">
    <property type="entry name" value="G_FEOB"/>
    <property type="match status" value="1"/>
</dbReference>
<dbReference type="SUPFAM" id="SSF52540">
    <property type="entry name" value="P-loop containing nucleoside triphosphate hydrolases"/>
    <property type="match status" value="1"/>
</dbReference>
<keyword evidence="14" id="KW-0460">Magnesium</keyword>
<feature type="binding site" evidence="13">
    <location>
        <begin position="35"/>
        <end position="42"/>
    </location>
    <ligand>
        <name>GTP</name>
        <dbReference type="ChEBI" id="CHEBI:37565"/>
        <label>1</label>
    </ligand>
</feature>
<evidence type="ECO:0000256" key="13">
    <source>
        <dbReference type="PIRSR" id="PIRSR603373-1"/>
    </source>
</evidence>
<dbReference type="PANTHER" id="PTHR43185:SF1">
    <property type="entry name" value="FE(2+) TRANSPORTER FEOB"/>
    <property type="match status" value="1"/>
</dbReference>
<feature type="binding site" evidence="13">
    <location>
        <begin position="81"/>
        <end position="84"/>
    </location>
    <ligand>
        <name>GTP</name>
        <dbReference type="ChEBI" id="CHEBI:37565"/>
        <label>1</label>
    </ligand>
</feature>
<keyword evidence="5 15" id="KW-0812">Transmembrane</keyword>
<dbReference type="EMBL" id="LBPP01000008">
    <property type="protein sequence ID" value="KKP60767.1"/>
    <property type="molecule type" value="Genomic_DNA"/>
</dbReference>
<dbReference type="STRING" id="1618477.UR54_C0008G0008"/>
<dbReference type="NCBIfam" id="TIGR00437">
    <property type="entry name" value="feoB"/>
    <property type="match status" value="1"/>
</dbReference>
<evidence type="ECO:0000256" key="14">
    <source>
        <dbReference type="PIRSR" id="PIRSR603373-2"/>
    </source>
</evidence>
<feature type="transmembrane region" description="Helical" evidence="15">
    <location>
        <begin position="483"/>
        <end position="502"/>
    </location>
</feature>
<dbReference type="PRINTS" id="PR00326">
    <property type="entry name" value="GTP1OBG"/>
</dbReference>
<dbReference type="InterPro" id="IPR006073">
    <property type="entry name" value="GTP-bd"/>
</dbReference>
<keyword evidence="4 15" id="KW-0410">Iron transport</keyword>
<dbReference type="InterPro" id="IPR005225">
    <property type="entry name" value="Small_GTP-bd"/>
</dbReference>
<proteinExistence type="inferred from homology"/>
<keyword evidence="3" id="KW-1003">Cell membrane</keyword>
<evidence type="ECO:0000256" key="5">
    <source>
        <dbReference type="ARBA" id="ARBA00022692"/>
    </source>
</evidence>
<accession>A0A0G0E074</accession>
<dbReference type="Gene3D" id="3.40.50.300">
    <property type="entry name" value="P-loop containing nucleotide triphosphate hydrolases"/>
    <property type="match status" value="1"/>
</dbReference>
<dbReference type="GO" id="GO:0005886">
    <property type="term" value="C:plasma membrane"/>
    <property type="evidence" value="ECO:0007669"/>
    <property type="project" value="UniProtKB-SubCell"/>
</dbReference>
<evidence type="ECO:0000256" key="9">
    <source>
        <dbReference type="ARBA" id="ARBA00023065"/>
    </source>
</evidence>
<evidence type="ECO:0000256" key="12">
    <source>
        <dbReference type="NCBIfam" id="TIGR00437"/>
    </source>
</evidence>
<comment type="function">
    <text evidence="15">Probable transporter of a GTP-driven Fe(2+) uptake system.</text>
</comment>
<keyword evidence="2 15" id="KW-0813">Transport</keyword>
<evidence type="ECO:0000256" key="4">
    <source>
        <dbReference type="ARBA" id="ARBA00022496"/>
    </source>
</evidence>
<feature type="binding site" evidence="14">
    <location>
        <position position="47"/>
    </location>
    <ligand>
        <name>Mg(2+)</name>
        <dbReference type="ChEBI" id="CHEBI:18420"/>
        <label>2</label>
    </ligand>
</feature>
<evidence type="ECO:0000256" key="2">
    <source>
        <dbReference type="ARBA" id="ARBA00022448"/>
    </source>
</evidence>
<dbReference type="InterPro" id="IPR027417">
    <property type="entry name" value="P-loop_NTPase"/>
</dbReference>
<dbReference type="InterPro" id="IPR011642">
    <property type="entry name" value="Gate_dom"/>
</dbReference>
<feature type="transmembrane region" description="Helical" evidence="15">
    <location>
        <begin position="380"/>
        <end position="399"/>
    </location>
</feature>
<evidence type="ECO:0000256" key="10">
    <source>
        <dbReference type="ARBA" id="ARBA00023134"/>
    </source>
</evidence>
<dbReference type="Pfam" id="PF02421">
    <property type="entry name" value="FeoB_N"/>
    <property type="match status" value="1"/>
</dbReference>
<feature type="transmembrane region" description="Helical" evidence="15">
    <location>
        <begin position="419"/>
        <end position="441"/>
    </location>
</feature>
<keyword evidence="14" id="KW-0479">Metal-binding</keyword>
<keyword evidence="10 13" id="KW-0342">GTP-binding</keyword>
<comment type="subcellular location">
    <subcellularLocation>
        <location evidence="15">Cell inner membrane</location>
        <topology evidence="15">Multi-pass membrane protein</topology>
    </subcellularLocation>
    <subcellularLocation>
        <location evidence="1">Cell membrane</location>
        <topology evidence="1">Multi-pass membrane protein</topology>
    </subcellularLocation>
</comment>
<feature type="transmembrane region" description="Helical" evidence="15">
    <location>
        <begin position="572"/>
        <end position="591"/>
    </location>
</feature>
<dbReference type="AlphaFoldDB" id="A0A0G0E074"/>
<evidence type="ECO:0000256" key="8">
    <source>
        <dbReference type="ARBA" id="ARBA00023004"/>
    </source>
</evidence>
<reference evidence="17 18" key="1">
    <citation type="journal article" date="2015" name="Nature">
        <title>rRNA introns, odd ribosomes, and small enigmatic genomes across a large radiation of phyla.</title>
        <authorList>
            <person name="Brown C.T."/>
            <person name="Hug L.A."/>
            <person name="Thomas B.C."/>
            <person name="Sharon I."/>
            <person name="Castelle C.J."/>
            <person name="Singh A."/>
            <person name="Wilkins M.J."/>
            <person name="Williams K.H."/>
            <person name="Banfield J.F."/>
        </authorList>
    </citation>
    <scope>NUCLEOTIDE SEQUENCE [LARGE SCALE GENOMIC DNA]</scope>
</reference>
<dbReference type="CDD" id="cd01879">
    <property type="entry name" value="FeoB"/>
    <property type="match status" value="1"/>
</dbReference>
<feature type="binding site" evidence="13">
    <location>
        <begin position="170"/>
        <end position="172"/>
    </location>
    <ligand>
        <name>GTP</name>
        <dbReference type="ChEBI" id="CHEBI:37565"/>
        <label>1</label>
    </ligand>
</feature>
<evidence type="ECO:0000256" key="15">
    <source>
        <dbReference type="RuleBase" id="RU362098"/>
    </source>
</evidence>
<feature type="transmembrane region" description="Helical" evidence="15">
    <location>
        <begin position="611"/>
        <end position="633"/>
    </location>
</feature>
<keyword evidence="6 13" id="KW-0547">Nucleotide-binding</keyword>
<dbReference type="NCBIfam" id="TIGR00231">
    <property type="entry name" value="small_GTP"/>
    <property type="match status" value="1"/>
</dbReference>
<dbReference type="InterPro" id="IPR011640">
    <property type="entry name" value="Fe2_transport_prot_B_C"/>
</dbReference>
<feature type="transmembrane region" description="Helical" evidence="15">
    <location>
        <begin position="302"/>
        <end position="325"/>
    </location>
</feature>
<dbReference type="PANTHER" id="PTHR43185">
    <property type="entry name" value="FERROUS IRON TRANSPORT PROTEIN B"/>
    <property type="match status" value="1"/>
</dbReference>
<feature type="binding site" evidence="14">
    <location>
        <position position="46"/>
    </location>
    <ligand>
        <name>Mg(2+)</name>
        <dbReference type="ChEBI" id="CHEBI:18420"/>
        <label>2</label>
    </ligand>
</feature>
<protein>
    <recommendedName>
        <fullName evidence="12 15">Ferrous iron transport protein B</fullName>
    </recommendedName>
</protein>
<dbReference type="InterPro" id="IPR050860">
    <property type="entry name" value="FeoB_GTPase"/>
</dbReference>
<evidence type="ECO:0000256" key="7">
    <source>
        <dbReference type="ARBA" id="ARBA00022989"/>
    </source>
</evidence>
<dbReference type="GO" id="GO:0015093">
    <property type="term" value="F:ferrous iron transmembrane transporter activity"/>
    <property type="evidence" value="ECO:0007669"/>
    <property type="project" value="UniProtKB-UniRule"/>
</dbReference>
<evidence type="ECO:0000256" key="11">
    <source>
        <dbReference type="ARBA" id="ARBA00023136"/>
    </source>
</evidence>
<keyword evidence="11 15" id="KW-0472">Membrane</keyword>
<keyword evidence="8 15" id="KW-0408">Iron</keyword>
<feature type="transmembrane region" description="Helical" evidence="15">
    <location>
        <begin position="645"/>
        <end position="668"/>
    </location>
</feature>
<evidence type="ECO:0000313" key="18">
    <source>
        <dbReference type="Proteomes" id="UP000034688"/>
    </source>
</evidence>
<evidence type="ECO:0000256" key="1">
    <source>
        <dbReference type="ARBA" id="ARBA00004651"/>
    </source>
</evidence>
<feature type="transmembrane region" description="Helical" evidence="15">
    <location>
        <begin position="545"/>
        <end position="565"/>
    </location>
</feature>
<dbReference type="GO" id="GO:0005525">
    <property type="term" value="F:GTP binding"/>
    <property type="evidence" value="ECO:0007669"/>
    <property type="project" value="UniProtKB-KW"/>
</dbReference>
<feature type="binding site" evidence="14">
    <location>
        <position position="49"/>
    </location>
    <ligand>
        <name>Mg(2+)</name>
        <dbReference type="ChEBI" id="CHEBI:18420"/>
        <label>2</label>
    </ligand>
</feature>
<feature type="domain" description="FeoB-type G" evidence="16">
    <location>
        <begin position="28"/>
        <end position="190"/>
    </location>
</feature>
<dbReference type="GO" id="GO:0046872">
    <property type="term" value="F:metal ion binding"/>
    <property type="evidence" value="ECO:0007669"/>
    <property type="project" value="UniProtKB-KW"/>
</dbReference>
<dbReference type="Pfam" id="PF07664">
    <property type="entry name" value="FeoB_C"/>
    <property type="match status" value="1"/>
</dbReference>
<feature type="transmembrane region" description="Helical" evidence="15">
    <location>
        <begin position="345"/>
        <end position="368"/>
    </location>
</feature>
<evidence type="ECO:0000256" key="3">
    <source>
        <dbReference type="ARBA" id="ARBA00022475"/>
    </source>
</evidence>
<dbReference type="PATRIC" id="fig|1618477.3.peg.165"/>
<keyword evidence="7 15" id="KW-1133">Transmembrane helix</keyword>
<dbReference type="InterPro" id="IPR003373">
    <property type="entry name" value="Fe2_transport_prot-B"/>
</dbReference>
<comment type="similarity">
    <text evidence="15">Belongs to the TRAFAC class TrmE-Era-EngA-EngB-Septin-like GTPase superfamily. FeoB GTPase (TC 9.A.8) family.</text>
</comment>
<evidence type="ECO:0000256" key="6">
    <source>
        <dbReference type="ARBA" id="ARBA00022741"/>
    </source>
</evidence>
<comment type="caution">
    <text evidence="17">The sequence shown here is derived from an EMBL/GenBank/DDBJ whole genome shotgun (WGS) entry which is preliminary data.</text>
</comment>
<evidence type="ECO:0000313" key="17">
    <source>
        <dbReference type="EMBL" id="KKP60767.1"/>
    </source>
</evidence>